<organism evidence="1 2">
    <name type="scientific">Athelia psychrophila</name>
    <dbReference type="NCBI Taxonomy" id="1759441"/>
    <lineage>
        <taxon>Eukaryota</taxon>
        <taxon>Fungi</taxon>
        <taxon>Dikarya</taxon>
        <taxon>Basidiomycota</taxon>
        <taxon>Agaricomycotina</taxon>
        <taxon>Agaricomycetes</taxon>
        <taxon>Agaricomycetidae</taxon>
        <taxon>Atheliales</taxon>
        <taxon>Atheliaceae</taxon>
        <taxon>Athelia</taxon>
    </lineage>
</organism>
<dbReference type="PANTHER" id="PTHR35204">
    <property type="entry name" value="YALI0A21131P"/>
    <property type="match status" value="1"/>
</dbReference>
<protein>
    <submittedName>
        <fullName evidence="1">Uncharacterized protein</fullName>
    </submittedName>
</protein>
<dbReference type="AlphaFoldDB" id="A0A166SUI4"/>
<keyword evidence="2" id="KW-1185">Reference proteome</keyword>
<accession>A0A166SUI4</accession>
<dbReference type="InterPro" id="IPR038921">
    <property type="entry name" value="YOR389W-like"/>
</dbReference>
<evidence type="ECO:0000313" key="1">
    <source>
        <dbReference type="EMBL" id="KZP29859.1"/>
    </source>
</evidence>
<evidence type="ECO:0000313" key="2">
    <source>
        <dbReference type="Proteomes" id="UP000076532"/>
    </source>
</evidence>
<reference evidence="1 2" key="1">
    <citation type="journal article" date="2016" name="Mol. Biol. Evol.">
        <title>Comparative Genomics of Early-Diverging Mushroom-Forming Fungi Provides Insights into the Origins of Lignocellulose Decay Capabilities.</title>
        <authorList>
            <person name="Nagy L.G."/>
            <person name="Riley R."/>
            <person name="Tritt A."/>
            <person name="Adam C."/>
            <person name="Daum C."/>
            <person name="Floudas D."/>
            <person name="Sun H."/>
            <person name="Yadav J.S."/>
            <person name="Pangilinan J."/>
            <person name="Larsson K.H."/>
            <person name="Matsuura K."/>
            <person name="Barry K."/>
            <person name="Labutti K."/>
            <person name="Kuo R."/>
            <person name="Ohm R.A."/>
            <person name="Bhattacharya S.S."/>
            <person name="Shirouzu T."/>
            <person name="Yoshinaga Y."/>
            <person name="Martin F.M."/>
            <person name="Grigoriev I.V."/>
            <person name="Hibbett D.S."/>
        </authorList>
    </citation>
    <scope>NUCLEOTIDE SEQUENCE [LARGE SCALE GENOMIC DNA]</scope>
    <source>
        <strain evidence="1 2">CBS 109695</strain>
    </source>
</reference>
<dbReference type="Proteomes" id="UP000076532">
    <property type="component" value="Unassembled WGS sequence"/>
</dbReference>
<sequence length="546" mass="61375">MLSFLFWFPFCFGSQLPLISTEDSSSFIFNSLFGLLKQWPNTLHPNGHAIVPVTISPYTLLYHARTDTQNPPPSPEWVGFVPELGYGLAQMAPSGQPTYIHTYRSTRPLRTLVFDGLSAFPTEIDVGWMDSVATFIHGAGQRGTGKNRPAHGGLAEEYERAIKLCEWGNTRNIEGFIRMNSGFELLWCDFTSSAIELVRHVNVTPPHDPHKESRYTALPNSVAGAGAPDAPPVLAFPFFSLSSFHEWARMYTLYNMVSLPFLTLHPAGMVTYYHPRLASLAGARAGQRMAHHRIWPFITNEDAISVRSEVEGVVSRDFTAGSGADWSSIVQTMVDNWTHRIGHVRLVLSNVTSSPPNSVNLTSAVQEVQLLTYSPLMPYMDTSSATNASGYDLFFSRRLSHPHESGLDRCTTQYTGWMHRSEAMTSQEDLLKTSVEIVQKRICLEFGTIFAESFDRSPLHPDPTATSKQMKRWLSQIENLSRYLDWPSEARCEQVCARDSVCAMPLWPFEPLWPELGLELIPTCQKIDVFGGPETWRKQWANESMS</sequence>
<proteinExistence type="predicted"/>
<name>A0A166SUI4_9AGAM</name>
<dbReference type="STRING" id="436010.A0A166SUI4"/>
<dbReference type="PANTHER" id="PTHR35204:SF1">
    <property type="entry name" value="ENTEROTOXIN"/>
    <property type="match status" value="1"/>
</dbReference>
<gene>
    <name evidence="1" type="ORF">FIBSPDRAFT_926721</name>
</gene>
<dbReference type="EMBL" id="KV417496">
    <property type="protein sequence ID" value="KZP29859.1"/>
    <property type="molecule type" value="Genomic_DNA"/>
</dbReference>
<dbReference type="OrthoDB" id="10261782at2759"/>